<proteinExistence type="predicted"/>
<evidence type="ECO:0000259" key="7">
    <source>
        <dbReference type="Pfam" id="PF02687"/>
    </source>
</evidence>
<feature type="transmembrane region" description="Helical" evidence="6">
    <location>
        <begin position="335"/>
        <end position="356"/>
    </location>
</feature>
<dbReference type="InterPro" id="IPR050250">
    <property type="entry name" value="Macrolide_Exporter_MacB"/>
</dbReference>
<dbReference type="EMBL" id="AWVP01000040">
    <property type="protein sequence ID" value="ERK58968.1"/>
    <property type="molecule type" value="Genomic_DNA"/>
</dbReference>
<protein>
    <submittedName>
        <fullName evidence="9">Efflux ABC transporter, permease protein</fullName>
    </submittedName>
</protein>
<evidence type="ECO:0000256" key="1">
    <source>
        <dbReference type="ARBA" id="ARBA00004651"/>
    </source>
</evidence>
<feature type="domain" description="ABC3 transporter permease C-terminal" evidence="7">
    <location>
        <begin position="296"/>
        <end position="419"/>
    </location>
</feature>
<dbReference type="GO" id="GO:0022857">
    <property type="term" value="F:transmembrane transporter activity"/>
    <property type="evidence" value="ECO:0007669"/>
    <property type="project" value="TreeGrafter"/>
</dbReference>
<dbReference type="PANTHER" id="PTHR30572">
    <property type="entry name" value="MEMBRANE COMPONENT OF TRANSPORTER-RELATED"/>
    <property type="match status" value="1"/>
</dbReference>
<name>U2RZM3_9BACL</name>
<evidence type="ECO:0000256" key="5">
    <source>
        <dbReference type="ARBA" id="ARBA00023136"/>
    </source>
</evidence>
<dbReference type="eggNOG" id="COG0577">
    <property type="taxonomic scope" value="Bacteria"/>
</dbReference>
<dbReference type="Pfam" id="PF02687">
    <property type="entry name" value="FtsX"/>
    <property type="match status" value="1"/>
</dbReference>
<feature type="transmembrane region" description="Helical" evidence="6">
    <location>
        <begin position="20"/>
        <end position="41"/>
    </location>
</feature>
<organism evidence="9 10">
    <name type="scientific">Gemella bergeri ATCC 700627</name>
    <dbReference type="NCBI Taxonomy" id="1321820"/>
    <lineage>
        <taxon>Bacteria</taxon>
        <taxon>Bacillati</taxon>
        <taxon>Bacillota</taxon>
        <taxon>Bacilli</taxon>
        <taxon>Bacillales</taxon>
        <taxon>Gemellaceae</taxon>
        <taxon>Gemella</taxon>
    </lineage>
</organism>
<dbReference type="InterPro" id="IPR003838">
    <property type="entry name" value="ABC3_permease_C"/>
</dbReference>
<evidence type="ECO:0000256" key="2">
    <source>
        <dbReference type="ARBA" id="ARBA00022475"/>
    </source>
</evidence>
<dbReference type="AlphaFoldDB" id="U2RZM3"/>
<keyword evidence="4 6" id="KW-1133">Transmembrane helix</keyword>
<evidence type="ECO:0000259" key="8">
    <source>
        <dbReference type="Pfam" id="PF12704"/>
    </source>
</evidence>
<accession>U2RZM3</accession>
<evidence type="ECO:0000313" key="10">
    <source>
        <dbReference type="Proteomes" id="UP000016637"/>
    </source>
</evidence>
<evidence type="ECO:0000256" key="3">
    <source>
        <dbReference type="ARBA" id="ARBA00022692"/>
    </source>
</evidence>
<comment type="caution">
    <text evidence="9">The sequence shown here is derived from an EMBL/GenBank/DDBJ whole genome shotgun (WGS) entry which is preliminary data.</text>
</comment>
<dbReference type="Proteomes" id="UP000016637">
    <property type="component" value="Unassembled WGS sequence"/>
</dbReference>
<dbReference type="RefSeq" id="WP_021753248.1">
    <property type="nucleotide sequence ID" value="NZ_KI271855.1"/>
</dbReference>
<keyword evidence="3 6" id="KW-0812">Transmembrane</keyword>
<dbReference type="PANTHER" id="PTHR30572:SF9">
    <property type="entry name" value="ABC TRANSPORTER PERMEASE PROTEIN"/>
    <property type="match status" value="1"/>
</dbReference>
<evidence type="ECO:0000256" key="6">
    <source>
        <dbReference type="SAM" id="Phobius"/>
    </source>
</evidence>
<evidence type="ECO:0000313" key="9">
    <source>
        <dbReference type="EMBL" id="ERK58968.1"/>
    </source>
</evidence>
<comment type="subcellular location">
    <subcellularLocation>
        <location evidence="1">Cell membrane</location>
        <topology evidence="1">Multi-pass membrane protein</topology>
    </subcellularLocation>
</comment>
<feature type="transmembrane region" description="Helical" evidence="6">
    <location>
        <begin position="396"/>
        <end position="418"/>
    </location>
</feature>
<dbReference type="InterPro" id="IPR025857">
    <property type="entry name" value="MacB_PCD"/>
</dbReference>
<dbReference type="Pfam" id="PF12704">
    <property type="entry name" value="MacB_PCD"/>
    <property type="match status" value="1"/>
</dbReference>
<evidence type="ECO:0000256" key="4">
    <source>
        <dbReference type="ARBA" id="ARBA00022989"/>
    </source>
</evidence>
<reference evidence="9 10" key="1">
    <citation type="submission" date="2013-08" db="EMBL/GenBank/DDBJ databases">
        <authorList>
            <person name="Weinstock G."/>
            <person name="Sodergren E."/>
            <person name="Wylie T."/>
            <person name="Fulton L."/>
            <person name="Fulton R."/>
            <person name="Fronick C."/>
            <person name="O'Laughlin M."/>
            <person name="Godfrey J."/>
            <person name="Miner T."/>
            <person name="Herter B."/>
            <person name="Appelbaum E."/>
            <person name="Cordes M."/>
            <person name="Lek S."/>
            <person name="Wollam A."/>
            <person name="Pepin K.H."/>
            <person name="Palsikar V.B."/>
            <person name="Mitreva M."/>
            <person name="Wilson R.K."/>
        </authorList>
    </citation>
    <scope>NUCLEOTIDE SEQUENCE [LARGE SCALE GENOMIC DNA]</scope>
    <source>
        <strain evidence="9 10">ATCC 700627</strain>
    </source>
</reference>
<gene>
    <name evidence="9" type="ORF">HMPREF1983_00606</name>
</gene>
<dbReference type="HOGENOM" id="CLU_039499_2_1_9"/>
<dbReference type="PATRIC" id="fig|1321820.3.peg.592"/>
<dbReference type="GO" id="GO:0005886">
    <property type="term" value="C:plasma membrane"/>
    <property type="evidence" value="ECO:0007669"/>
    <property type="project" value="UniProtKB-SubCell"/>
</dbReference>
<sequence>MSITKRAWNYISRKKVKTVLIFLILTLISTALLSSFSIMFATNKIEKKIYEISNTGFTVVSKNVEQPITLDVAKKFLENKKISKYNFKYDTLAKLTDKKVVDVKQNVTIDESNSKLSNLVSIFGSTDTRLEKEFTSGVFKLEKGNPITEKDNSKVLIHEKLAQKNNLKVGDKIKLRGVALKEKNTQESSEVELEVSGIFSGQKNEKNTGLSSDATENTIFTDYNSSQKLWGYKTNDYKVTTAVYFLSNPNEIDSAIDIAKKTPIDWNGIDIVKNNKDFEAVSSSITNFKNIIDVLTLGIIIGSVVVLSLILMFWLRERIYEIGILLSLGISKIKIIAQFIIELIIISIFSIILSFAGGDIVAKYVFKEFINNGQLEDGSTSIFESVIPKLDFTTVISTYGILILIILLSVIGTSYIILHKKPKDILSNMS</sequence>
<feature type="transmembrane region" description="Helical" evidence="6">
    <location>
        <begin position="294"/>
        <end position="315"/>
    </location>
</feature>
<keyword evidence="2" id="KW-1003">Cell membrane</keyword>
<feature type="domain" description="MacB-like periplasmic core" evidence="8">
    <location>
        <begin position="23"/>
        <end position="235"/>
    </location>
</feature>
<keyword evidence="5 6" id="KW-0472">Membrane</keyword>
<keyword evidence="10" id="KW-1185">Reference proteome</keyword>